<feature type="chain" id="PRO_5046487177" evidence="1">
    <location>
        <begin position="26"/>
        <end position="174"/>
    </location>
</feature>
<gene>
    <name evidence="2" type="ORF">NM686_000490</name>
</gene>
<feature type="signal peptide" evidence="1">
    <location>
        <begin position="1"/>
        <end position="25"/>
    </location>
</feature>
<keyword evidence="1" id="KW-0732">Signal</keyword>
<evidence type="ECO:0000313" key="3">
    <source>
        <dbReference type="Proteomes" id="UP001162780"/>
    </source>
</evidence>
<dbReference type="RefSeq" id="WP_255189986.1">
    <property type="nucleotide sequence ID" value="NZ_CP113517.1"/>
</dbReference>
<name>A0ABY7GKK1_9GAMM</name>
<evidence type="ECO:0000313" key="2">
    <source>
        <dbReference type="EMBL" id="WAR45020.1"/>
    </source>
</evidence>
<proteinExistence type="predicted"/>
<reference evidence="2" key="1">
    <citation type="submission" date="2022-11" db="EMBL/GenBank/DDBJ databases">
        <title>Methylomonas rapida sp. nov., Carotenoid-Producing Obligate Methanotrophs with High Growth Characteristics and Biotechnological Potential.</title>
        <authorList>
            <person name="Tikhonova E.N."/>
            <person name="Suleimanov R.Z."/>
            <person name="Miroshnikov K."/>
            <person name="Oshkin I.Y."/>
            <person name="Belova S.E."/>
            <person name="Danilova O.V."/>
            <person name="Ashikhmin A."/>
            <person name="Konopkin A."/>
            <person name="But S.Y."/>
            <person name="Khmelenina V.N."/>
            <person name="Kuznetsov N."/>
            <person name="Pimenov N.V."/>
            <person name="Dedysh S.N."/>
        </authorList>
    </citation>
    <scope>NUCLEOTIDE SEQUENCE</scope>
    <source>
        <strain evidence="2">MP1</strain>
    </source>
</reference>
<protein>
    <submittedName>
        <fullName evidence="2">YfiR family protein</fullName>
    </submittedName>
</protein>
<sequence length="174" mass="19231">MIRALLKTLLLSIGLGLCICCGSHAADTNLVNREYQLKTAYLFHFAELAEWPTPTPVTICLQGDSPLRAYLPVLSGLQIDGRTVHVLLAENPPIQHCQILFLSDLSALSQTLLDQAKNNHVLLVSDIEDFARQGGMIEFTLRDNKLKLVVNLTAVKRAGLKLSSKLLRMAEILE</sequence>
<dbReference type="Proteomes" id="UP001162780">
    <property type="component" value="Chromosome"/>
</dbReference>
<accession>A0ABY7GKK1</accession>
<evidence type="ECO:0000256" key="1">
    <source>
        <dbReference type="SAM" id="SignalP"/>
    </source>
</evidence>
<dbReference type="InterPro" id="IPR025293">
    <property type="entry name" value="YfiR/HmsC-like"/>
</dbReference>
<dbReference type="Pfam" id="PF13689">
    <property type="entry name" value="DUF4154"/>
    <property type="match status" value="1"/>
</dbReference>
<dbReference type="EMBL" id="CP113517">
    <property type="protein sequence ID" value="WAR45020.1"/>
    <property type="molecule type" value="Genomic_DNA"/>
</dbReference>
<organism evidence="2 3">
    <name type="scientific">Methylomonas rapida</name>
    <dbReference type="NCBI Taxonomy" id="2963939"/>
    <lineage>
        <taxon>Bacteria</taxon>
        <taxon>Pseudomonadati</taxon>
        <taxon>Pseudomonadota</taxon>
        <taxon>Gammaproteobacteria</taxon>
        <taxon>Methylococcales</taxon>
        <taxon>Methylococcaceae</taxon>
        <taxon>Methylomonas</taxon>
    </lineage>
</organism>
<keyword evidence="3" id="KW-1185">Reference proteome</keyword>